<accession>E9ASA2</accession>
<dbReference type="KEGG" id="lmi:LMXM_19_1480"/>
<gene>
    <name evidence="7" type="ORF">LMXM_19_1480</name>
</gene>
<keyword evidence="3" id="KW-0810">Translation regulation</keyword>
<dbReference type="EMBL" id="FR799572">
    <property type="protein sequence ID" value="CBZ25823.1"/>
    <property type="molecule type" value="Genomic_DNA"/>
</dbReference>
<reference evidence="7 8" key="1">
    <citation type="journal article" date="2011" name="Genome Res.">
        <title>Chromosome and gene copy number variation allow major structural change between species and strains of Leishmania.</title>
        <authorList>
            <person name="Rogers M.B."/>
            <person name="Hilley J.D."/>
            <person name="Dickens N.J."/>
            <person name="Wilkes J."/>
            <person name="Bates P.A."/>
            <person name="Depledge D.P."/>
            <person name="Harris D."/>
            <person name="Her Y."/>
            <person name="Herzyk P."/>
            <person name="Imamura H."/>
            <person name="Otto T.D."/>
            <person name="Sanders M."/>
            <person name="Seeger K."/>
            <person name="Dujardin J.C."/>
            <person name="Berriman M."/>
            <person name="Smith D.F."/>
            <person name="Hertz-Fowler C."/>
            <person name="Mottram J.C."/>
        </authorList>
    </citation>
    <scope>NUCLEOTIDE SEQUENCE [LARGE SCALE GENOMIC DNA]</scope>
    <source>
        <strain evidence="7 8">MHOM/GT/2001/U1103</strain>
    </source>
</reference>
<proteinExistence type="inferred from homology"/>
<dbReference type="Pfam" id="PF01652">
    <property type="entry name" value="IF4E"/>
    <property type="match status" value="1"/>
</dbReference>
<dbReference type="PhylomeDB" id="E9ASA2"/>
<evidence type="ECO:0000256" key="6">
    <source>
        <dbReference type="RuleBase" id="RU004374"/>
    </source>
</evidence>
<dbReference type="RefSeq" id="XP_003874327.1">
    <property type="nucleotide sequence ID" value="XM_003874278.1"/>
</dbReference>
<dbReference type="InterPro" id="IPR023398">
    <property type="entry name" value="TIF_eIF4e-like"/>
</dbReference>
<dbReference type="PANTHER" id="PTHR11960">
    <property type="entry name" value="EUKARYOTIC TRANSLATION INITIATION FACTOR 4E RELATED"/>
    <property type="match status" value="1"/>
</dbReference>
<evidence type="ECO:0000313" key="7">
    <source>
        <dbReference type="EMBL" id="CBZ25823.1"/>
    </source>
</evidence>
<keyword evidence="4 6" id="KW-0694">RNA-binding</keyword>
<dbReference type="GO" id="GO:0003743">
    <property type="term" value="F:translation initiation factor activity"/>
    <property type="evidence" value="ECO:0007669"/>
    <property type="project" value="UniProtKB-KW"/>
</dbReference>
<sequence>MDPSRCAPASAVTDEQPLTLLWGTWEMWCDMPQRQQGHGTENTNWLEQVKSIGLFDSAEGFWGIFNCTILPSQLPPNGSYYLFRKHIAPMWEHEANRRGGKWVIPFTGKASRGEGDLQPVDVAWQALCLSAIGELFPDDEEEICGVTVSRGRQRTFPSGHATSVLGEWKLCLWTRGADNRESQMRIAEYICKQLHLLPLSKEGSRDGQSGETDKLVMMPLYPDPSPAAKTREASGISSGMTYVAHRDLMEAKQEFVKGGSRVVQAFRPKYTLAIDVRGEVV</sequence>
<dbReference type="SMR" id="E9ASA2"/>
<evidence type="ECO:0000256" key="5">
    <source>
        <dbReference type="ARBA" id="ARBA00022917"/>
    </source>
</evidence>
<dbReference type="Gene3D" id="3.30.760.10">
    <property type="entry name" value="RNA Cap, Translation Initiation Factor Eif4e"/>
    <property type="match status" value="1"/>
</dbReference>
<dbReference type="SUPFAM" id="SSF55418">
    <property type="entry name" value="eIF4e-like"/>
    <property type="match status" value="1"/>
</dbReference>
<keyword evidence="2 6" id="KW-0396">Initiation factor</keyword>
<dbReference type="AlphaFoldDB" id="E9ASA2"/>
<dbReference type="FunFam" id="3.30.760.10:FF:000038">
    <property type="entry name" value="Eukaryotic translation initiation factor-like protein"/>
    <property type="match status" value="1"/>
</dbReference>
<evidence type="ECO:0000256" key="1">
    <source>
        <dbReference type="ARBA" id="ARBA00009860"/>
    </source>
</evidence>
<protein>
    <submittedName>
        <fullName evidence="7">Eukaryotic translation initiation factor-like protein</fullName>
    </submittedName>
</protein>
<evidence type="ECO:0000313" key="8">
    <source>
        <dbReference type="Proteomes" id="UP000007259"/>
    </source>
</evidence>
<organism evidence="7 8">
    <name type="scientific">Leishmania mexicana (strain MHOM/GT/2001/U1103)</name>
    <dbReference type="NCBI Taxonomy" id="929439"/>
    <lineage>
        <taxon>Eukaryota</taxon>
        <taxon>Discoba</taxon>
        <taxon>Euglenozoa</taxon>
        <taxon>Kinetoplastea</taxon>
        <taxon>Metakinetoplastina</taxon>
        <taxon>Trypanosomatida</taxon>
        <taxon>Trypanosomatidae</taxon>
        <taxon>Leishmaniinae</taxon>
        <taxon>Leishmania</taxon>
    </lineage>
</organism>
<keyword evidence="5 6" id="KW-0648">Protein biosynthesis</keyword>
<name>E9ASA2_LEIMU</name>
<evidence type="ECO:0000256" key="4">
    <source>
        <dbReference type="ARBA" id="ARBA00022884"/>
    </source>
</evidence>
<dbReference type="GO" id="GO:0006417">
    <property type="term" value="P:regulation of translation"/>
    <property type="evidence" value="ECO:0007669"/>
    <property type="project" value="UniProtKB-KW"/>
</dbReference>
<dbReference type="Proteomes" id="UP000007259">
    <property type="component" value="Chromosome 19"/>
</dbReference>
<dbReference type="VEuPathDB" id="TriTrypDB:LmxM.19.1480"/>
<dbReference type="InterPro" id="IPR001040">
    <property type="entry name" value="TIF_eIF_4E"/>
</dbReference>
<comment type="similarity">
    <text evidence="1 6">Belongs to the eukaryotic initiation factor 4E family.</text>
</comment>
<evidence type="ECO:0000256" key="2">
    <source>
        <dbReference type="ARBA" id="ARBA00022540"/>
    </source>
</evidence>
<dbReference type="GO" id="GO:0016281">
    <property type="term" value="C:eukaryotic translation initiation factor 4F complex"/>
    <property type="evidence" value="ECO:0007669"/>
    <property type="project" value="TreeGrafter"/>
</dbReference>
<keyword evidence="8" id="KW-1185">Reference proteome</keyword>
<dbReference type="GO" id="GO:0000340">
    <property type="term" value="F:RNA 7-methylguanosine cap binding"/>
    <property type="evidence" value="ECO:0007669"/>
    <property type="project" value="TreeGrafter"/>
</dbReference>
<evidence type="ECO:0000256" key="3">
    <source>
        <dbReference type="ARBA" id="ARBA00022845"/>
    </source>
</evidence>
<dbReference type="PANTHER" id="PTHR11960:SF8">
    <property type="entry name" value="EUKARYOTIC TRANSLATION INITIATION FACTOR 4E1-RELATED"/>
    <property type="match status" value="1"/>
</dbReference>
<dbReference type="OMA" id="GIFNCTI"/>
<dbReference type="GeneID" id="13447832"/>
<dbReference type="OrthoDB" id="590761at2759"/>